<comment type="caution">
    <text evidence="5">The sequence shown here is derived from an EMBL/GenBank/DDBJ whole genome shotgun (WGS) entry which is preliminary data.</text>
</comment>
<dbReference type="Pfam" id="PF00534">
    <property type="entry name" value="Glycos_transf_1"/>
    <property type="match status" value="1"/>
</dbReference>
<keyword evidence="2" id="KW-0808">Transferase</keyword>
<dbReference type="GO" id="GO:0016757">
    <property type="term" value="F:glycosyltransferase activity"/>
    <property type="evidence" value="ECO:0007669"/>
    <property type="project" value="UniProtKB-KW"/>
</dbReference>
<accession>A0A9D7SDJ9</accession>
<reference evidence="5 6" key="1">
    <citation type="submission" date="2020-10" db="EMBL/GenBank/DDBJ databases">
        <title>Connecting structure to function with the recovery of over 1000 high-quality activated sludge metagenome-assembled genomes encoding full-length rRNA genes using long-read sequencing.</title>
        <authorList>
            <person name="Singleton C.M."/>
            <person name="Petriglieri F."/>
            <person name="Kristensen J.M."/>
            <person name="Kirkegaard R.H."/>
            <person name="Michaelsen T.Y."/>
            <person name="Andersen M.H."/>
            <person name="Karst S.M."/>
            <person name="Dueholm M.S."/>
            <person name="Nielsen P.H."/>
            <person name="Albertsen M."/>
        </authorList>
    </citation>
    <scope>NUCLEOTIDE SEQUENCE [LARGE SCALE GENOMIC DNA]</scope>
    <source>
        <strain evidence="5">Ribe_18-Q3-R11-54_BAT3C.373</strain>
    </source>
</reference>
<dbReference type="Proteomes" id="UP000808349">
    <property type="component" value="Unassembled WGS sequence"/>
</dbReference>
<sequence>MRDKKIVIVATSEFVFDQRLIRIAQSFYNKNFHVTLITQNKSNQKYDSLPYEFKLINTFFKRSFLFYAEYNLRIFIKMLFLKFDSIYTCDADTLLASSILKSIKGKKLIFDAHEYFEESPEIIGHTYKQWFWTQILKFGIKRADVCITVSKSLGKIYEEKYKKPFVIIRNLPYPTLPSNKVMDINNIIWYQGVLNVGRGLEHMIEAMIHLPEYRFYLAGDGDISSKLKKLVVDLNLTNRVLFLGKLSPNQLNIENQKAWIGINLLDHTSLNYYYSLANKTFDYIQAEIPAIHMSFPEYEDVMNQYHVGICIPDLNIPTIVHAVRFFESKENYAATLRAIRKAKAELIWANEETKLLSLI</sequence>
<feature type="domain" description="Glycosyltransferase subfamily 4-like N-terminal" evidence="4">
    <location>
        <begin position="21"/>
        <end position="170"/>
    </location>
</feature>
<gene>
    <name evidence="5" type="ORF">IPO85_20315</name>
</gene>
<dbReference type="InterPro" id="IPR001296">
    <property type="entry name" value="Glyco_trans_1"/>
</dbReference>
<dbReference type="InterPro" id="IPR028098">
    <property type="entry name" value="Glyco_trans_4-like_N"/>
</dbReference>
<dbReference type="Gene3D" id="3.40.50.2000">
    <property type="entry name" value="Glycogen Phosphorylase B"/>
    <property type="match status" value="2"/>
</dbReference>
<dbReference type="PANTHER" id="PTHR12526">
    <property type="entry name" value="GLYCOSYLTRANSFERASE"/>
    <property type="match status" value="1"/>
</dbReference>
<proteinExistence type="predicted"/>
<evidence type="ECO:0000259" key="4">
    <source>
        <dbReference type="Pfam" id="PF13439"/>
    </source>
</evidence>
<dbReference type="PANTHER" id="PTHR12526:SF629">
    <property type="entry name" value="TEICHURONIC ACID BIOSYNTHESIS GLYCOSYLTRANSFERASE TUAH-RELATED"/>
    <property type="match status" value="1"/>
</dbReference>
<name>A0A9D7SDJ9_9BACT</name>
<organism evidence="5 6">
    <name type="scientific">Candidatus Defluviibacterium haderslevense</name>
    <dbReference type="NCBI Taxonomy" id="2981993"/>
    <lineage>
        <taxon>Bacteria</taxon>
        <taxon>Pseudomonadati</taxon>
        <taxon>Bacteroidota</taxon>
        <taxon>Saprospiria</taxon>
        <taxon>Saprospirales</taxon>
        <taxon>Saprospiraceae</taxon>
        <taxon>Candidatus Defluviibacterium</taxon>
    </lineage>
</organism>
<feature type="domain" description="Glycosyl transferase family 1" evidence="3">
    <location>
        <begin position="185"/>
        <end position="336"/>
    </location>
</feature>
<dbReference type="Pfam" id="PF13439">
    <property type="entry name" value="Glyco_transf_4"/>
    <property type="match status" value="1"/>
</dbReference>
<dbReference type="AlphaFoldDB" id="A0A9D7SDJ9"/>
<evidence type="ECO:0000259" key="3">
    <source>
        <dbReference type="Pfam" id="PF00534"/>
    </source>
</evidence>
<dbReference type="EMBL" id="JADKFW010000021">
    <property type="protein sequence ID" value="MBK9719813.1"/>
    <property type="molecule type" value="Genomic_DNA"/>
</dbReference>
<evidence type="ECO:0000256" key="1">
    <source>
        <dbReference type="ARBA" id="ARBA00022676"/>
    </source>
</evidence>
<dbReference type="SUPFAM" id="SSF53756">
    <property type="entry name" value="UDP-Glycosyltransferase/glycogen phosphorylase"/>
    <property type="match status" value="1"/>
</dbReference>
<evidence type="ECO:0000256" key="2">
    <source>
        <dbReference type="ARBA" id="ARBA00022679"/>
    </source>
</evidence>
<keyword evidence="1" id="KW-0328">Glycosyltransferase</keyword>
<evidence type="ECO:0000313" key="5">
    <source>
        <dbReference type="EMBL" id="MBK9719813.1"/>
    </source>
</evidence>
<evidence type="ECO:0000313" key="6">
    <source>
        <dbReference type="Proteomes" id="UP000808349"/>
    </source>
</evidence>
<protein>
    <submittedName>
        <fullName evidence="5">Glycosyltransferase</fullName>
    </submittedName>
</protein>